<organism evidence="1 2">
    <name type="scientific">Aquabacterium lacunae</name>
    <dbReference type="NCBI Taxonomy" id="2528630"/>
    <lineage>
        <taxon>Bacteria</taxon>
        <taxon>Pseudomonadati</taxon>
        <taxon>Pseudomonadota</taxon>
        <taxon>Betaproteobacteria</taxon>
        <taxon>Burkholderiales</taxon>
        <taxon>Aquabacterium</taxon>
    </lineage>
</organism>
<dbReference type="PIRSF" id="PIRSF019302">
    <property type="entry name" value="UCP019302"/>
    <property type="match status" value="1"/>
</dbReference>
<dbReference type="EMBL" id="SIXI01000002">
    <property type="protein sequence ID" value="TBO32382.1"/>
    <property type="molecule type" value="Genomic_DNA"/>
</dbReference>
<proteinExistence type="predicted"/>
<sequence length="104" mass="10616">MAFADNLKQLPPVAHLSAIELIDADGQVSARIENKPGQAGSLAVYAALASRHGSINAAAALEGLDIYAEHTADARLNAGKHPNIDRLIAIAAGAPALTVRTVAA</sequence>
<dbReference type="RefSeq" id="WP_130966596.1">
    <property type="nucleotide sequence ID" value="NZ_SIXI01000002.1"/>
</dbReference>
<dbReference type="Proteomes" id="UP000292120">
    <property type="component" value="Unassembled WGS sequence"/>
</dbReference>
<protein>
    <submittedName>
        <fullName evidence="1">DUF2322 family protein</fullName>
    </submittedName>
</protein>
<dbReference type="Pfam" id="PF10084">
    <property type="entry name" value="DUF2322"/>
    <property type="match status" value="1"/>
</dbReference>
<accession>A0A4Q9GZX6</accession>
<reference evidence="1 2" key="1">
    <citation type="submission" date="2019-02" db="EMBL/GenBank/DDBJ databases">
        <title>Aquabacterium sp. strain KMB7.</title>
        <authorList>
            <person name="Chen W.-M."/>
        </authorList>
    </citation>
    <scope>NUCLEOTIDE SEQUENCE [LARGE SCALE GENOMIC DNA]</scope>
    <source>
        <strain evidence="1 2">KMB7</strain>
    </source>
</reference>
<evidence type="ECO:0000313" key="1">
    <source>
        <dbReference type="EMBL" id="TBO32382.1"/>
    </source>
</evidence>
<dbReference type="InterPro" id="IPR016755">
    <property type="entry name" value="UCP019302"/>
</dbReference>
<keyword evidence="2" id="KW-1185">Reference proteome</keyword>
<dbReference type="OrthoDB" id="7596112at2"/>
<dbReference type="AlphaFoldDB" id="A0A4Q9GZX6"/>
<comment type="caution">
    <text evidence="1">The sequence shown here is derived from an EMBL/GenBank/DDBJ whole genome shotgun (WGS) entry which is preliminary data.</text>
</comment>
<evidence type="ECO:0000313" key="2">
    <source>
        <dbReference type="Proteomes" id="UP000292120"/>
    </source>
</evidence>
<gene>
    <name evidence="1" type="ORF">EYS42_04040</name>
</gene>
<name>A0A4Q9GZX6_9BURK</name>